<dbReference type="InterPro" id="IPR050220">
    <property type="entry name" value="Type_II_DNA_Topoisomerases"/>
</dbReference>
<dbReference type="SUPFAM" id="SSF101904">
    <property type="entry name" value="GyrA/ParC C-terminal domain-like"/>
    <property type="match status" value="1"/>
</dbReference>
<dbReference type="SMART" id="SM00434">
    <property type="entry name" value="TOP4c"/>
    <property type="match status" value="1"/>
</dbReference>
<dbReference type="FunFam" id="3.30.1360.40:FF:000002">
    <property type="entry name" value="DNA gyrase subunit A"/>
    <property type="match status" value="1"/>
</dbReference>
<comment type="similarity">
    <text evidence="2">Belongs to the type II topoisomerase GyrA/ParC subunit family.</text>
</comment>
<proteinExistence type="inferred from homology"/>
<evidence type="ECO:0000313" key="10">
    <source>
        <dbReference type="Proteomes" id="UP000177869"/>
    </source>
</evidence>
<evidence type="ECO:0000313" key="9">
    <source>
        <dbReference type="EMBL" id="OGI59785.1"/>
    </source>
</evidence>
<dbReference type="NCBIfam" id="TIGR01063">
    <property type="entry name" value="gyrA"/>
    <property type="match status" value="1"/>
</dbReference>
<dbReference type="Gene3D" id="1.10.268.10">
    <property type="entry name" value="Topoisomerase, domain 3"/>
    <property type="match status" value="1"/>
</dbReference>
<accession>A0A1F6UQX8</accession>
<name>A0A1F6UQX8_9BACT</name>
<sequence length="831" mass="91882">MVKKLSELNQETSRDEILQVDVVKEMKESYLAYAMSVITSRSLPDVRDGLKPVHRRILFAMNEMGLTASARFRKSAAVVGDVLGKYHPHGESAVYDSMVGMAQEFSYRYPFILGQGNFGSIDGDNAAAMRYTEAKMSKISSELLRDLEKETVDFRSNYDQTRKEPTVLPSAVPALLLNGTLGIAVGMATNIPSHNLAEVLDATIYLIERENATTEDLMQFIKGPDFPTGGIAYGYKDMLHAYSGGRGGVVTRGEAEILEEKGGNFQIIITSIPFRVNKANLIMAIAELVQGKKLEGIKGLRDESTKDIRIVIDLKPSAHPEKVLNYIYKNTQLESNFNFNIVALVDGVPQTLSLKSILEQFILHRKEVVKRRSVYDLRKAEEREHILLGLKKALDKIDRVIIVIRGSKNIQIAKANLMKEFKFSDLQATAILEMKLAKLAGLERKAVEDELKAKQKFIAEMKELLTSPKKILKVINEELKEIRNKYTDERRTKIVKGGVKEISDEDLIPEKETMLVLTAGGYVKCTDPKEYKTQKRGGVGVIDLETKEEDFVTMLVSGSTHSNLLFFTNLGKVYQMKMYDIPEARRATRGKSIMNFLSLSSDEKVNSILALSKELNKSSASLLLVTKNGTAKKMASISFQDVRQSGIIAIRLDKGDQLISALVTEKGDEIMIATRDGQSIRFKESDVREMGRTAGGVTGIKLKKSDEVIGVDVVKKPARLNGISRSGGEQKAGFFLIMSANGFGKKTNLKEYKVQKRGGSGVKTAKITGKTGKLIVAKVLAGDEEELIAMSKKGQVIRTALKDISSLGRQTQGVTIMRLRSGDGIASLACL</sequence>
<dbReference type="Gene3D" id="3.90.199.10">
    <property type="entry name" value="Topoisomerase II, domain 5"/>
    <property type="match status" value="1"/>
</dbReference>
<comment type="catalytic activity">
    <reaction evidence="1 7">
        <text>ATP-dependent breakage, passage and rejoining of double-stranded DNA.</text>
        <dbReference type="EC" id="5.6.2.2"/>
    </reaction>
</comment>
<dbReference type="Proteomes" id="UP000177869">
    <property type="component" value="Unassembled WGS sequence"/>
</dbReference>
<dbReference type="InterPro" id="IPR013758">
    <property type="entry name" value="Topo_IIA_A/C_ab"/>
</dbReference>
<dbReference type="InterPro" id="IPR035516">
    <property type="entry name" value="Gyrase/topoIV_suA_C"/>
</dbReference>
<feature type="domain" description="Topo IIA-type catalytic" evidence="8">
    <location>
        <begin position="43"/>
        <end position="507"/>
    </location>
</feature>
<evidence type="ECO:0000256" key="2">
    <source>
        <dbReference type="ARBA" id="ARBA00008263"/>
    </source>
</evidence>
<evidence type="ECO:0000256" key="6">
    <source>
        <dbReference type="ARBA" id="ARBA00023235"/>
    </source>
</evidence>
<dbReference type="FunFam" id="1.10.268.10:FF:000001">
    <property type="entry name" value="DNA gyrase subunit A"/>
    <property type="match status" value="1"/>
</dbReference>
<dbReference type="InterPro" id="IPR006691">
    <property type="entry name" value="GyrA/parC_rep"/>
</dbReference>
<dbReference type="STRING" id="1801732.A2814_00345"/>
<evidence type="ECO:0000256" key="7">
    <source>
        <dbReference type="PROSITE-ProRule" id="PRU01384"/>
    </source>
</evidence>
<evidence type="ECO:0000256" key="5">
    <source>
        <dbReference type="ARBA" id="ARBA00023125"/>
    </source>
</evidence>
<gene>
    <name evidence="9" type="ORF">A2814_00345</name>
</gene>
<evidence type="ECO:0000256" key="3">
    <source>
        <dbReference type="ARBA" id="ARBA00012895"/>
    </source>
</evidence>
<dbReference type="NCBIfam" id="NF004043">
    <property type="entry name" value="PRK05560.1"/>
    <property type="match status" value="1"/>
</dbReference>
<dbReference type="AlphaFoldDB" id="A0A1F6UQX8"/>
<dbReference type="NCBIfam" id="NF004044">
    <property type="entry name" value="PRK05561.1"/>
    <property type="match status" value="1"/>
</dbReference>
<dbReference type="EMBL" id="MFTI01000025">
    <property type="protein sequence ID" value="OGI59785.1"/>
    <property type="molecule type" value="Genomic_DNA"/>
</dbReference>
<dbReference type="GO" id="GO:0006265">
    <property type="term" value="P:DNA topological change"/>
    <property type="evidence" value="ECO:0007669"/>
    <property type="project" value="UniProtKB-UniRule"/>
</dbReference>
<dbReference type="EC" id="5.6.2.2" evidence="3"/>
<dbReference type="Gene3D" id="3.30.1360.40">
    <property type="match status" value="1"/>
</dbReference>
<dbReference type="GO" id="GO:0009330">
    <property type="term" value="C:DNA topoisomerase type II (double strand cut, ATP-hydrolyzing) complex"/>
    <property type="evidence" value="ECO:0007669"/>
    <property type="project" value="TreeGrafter"/>
</dbReference>
<dbReference type="Pfam" id="PF00521">
    <property type="entry name" value="DNA_topoisoIV"/>
    <property type="match status" value="1"/>
</dbReference>
<reference evidence="9 10" key="1">
    <citation type="journal article" date="2016" name="Nat. Commun.">
        <title>Thousands of microbial genomes shed light on interconnected biogeochemical processes in an aquifer system.</title>
        <authorList>
            <person name="Anantharaman K."/>
            <person name="Brown C.T."/>
            <person name="Hug L.A."/>
            <person name="Sharon I."/>
            <person name="Castelle C.J."/>
            <person name="Probst A.J."/>
            <person name="Thomas B.C."/>
            <person name="Singh A."/>
            <person name="Wilkins M.J."/>
            <person name="Karaoz U."/>
            <person name="Brodie E.L."/>
            <person name="Williams K.H."/>
            <person name="Hubbard S.S."/>
            <person name="Banfield J.F."/>
        </authorList>
    </citation>
    <scope>NUCLEOTIDE SEQUENCE [LARGE SCALE GENOMIC DNA]</scope>
</reference>
<dbReference type="PANTHER" id="PTHR43493">
    <property type="entry name" value="DNA GYRASE/TOPOISOMERASE SUBUNIT A"/>
    <property type="match status" value="1"/>
</dbReference>
<keyword evidence="5 7" id="KW-0238">DNA-binding</keyword>
<evidence type="ECO:0000256" key="1">
    <source>
        <dbReference type="ARBA" id="ARBA00000185"/>
    </source>
</evidence>
<dbReference type="PROSITE" id="PS52040">
    <property type="entry name" value="TOPO_IIA"/>
    <property type="match status" value="1"/>
</dbReference>
<keyword evidence="6 7" id="KW-0413">Isomerase</keyword>
<organism evidence="9 10">
    <name type="scientific">Candidatus Nomurabacteria bacterium RIFCSPHIGHO2_01_FULL_38_19</name>
    <dbReference type="NCBI Taxonomy" id="1801732"/>
    <lineage>
        <taxon>Bacteria</taxon>
        <taxon>Candidatus Nomuraibacteriota</taxon>
    </lineage>
</organism>
<evidence type="ECO:0000259" key="8">
    <source>
        <dbReference type="PROSITE" id="PS52040"/>
    </source>
</evidence>
<protein>
    <recommendedName>
        <fullName evidence="3">DNA topoisomerase (ATP-hydrolyzing)</fullName>
        <ecNumber evidence="3">5.6.2.2</ecNumber>
    </recommendedName>
</protein>
<dbReference type="Pfam" id="PF03989">
    <property type="entry name" value="DNA_gyraseA_C"/>
    <property type="match status" value="6"/>
</dbReference>
<dbReference type="GO" id="GO:0003918">
    <property type="term" value="F:DNA topoisomerase type II (double strand cut, ATP-hydrolyzing) activity"/>
    <property type="evidence" value="ECO:0007669"/>
    <property type="project" value="UniProtKB-EC"/>
</dbReference>
<dbReference type="SUPFAM" id="SSF56719">
    <property type="entry name" value="Type II DNA topoisomerase"/>
    <property type="match status" value="1"/>
</dbReference>
<dbReference type="Gene3D" id="2.120.10.90">
    <property type="entry name" value="DNA gyrase/topoisomerase IV, subunit A, C-terminal"/>
    <property type="match status" value="1"/>
</dbReference>
<dbReference type="CDD" id="cd00187">
    <property type="entry name" value="TOP4c"/>
    <property type="match status" value="1"/>
</dbReference>
<evidence type="ECO:0000256" key="4">
    <source>
        <dbReference type="ARBA" id="ARBA00023029"/>
    </source>
</evidence>
<dbReference type="GO" id="GO:0003677">
    <property type="term" value="F:DNA binding"/>
    <property type="evidence" value="ECO:0007669"/>
    <property type="project" value="UniProtKB-UniRule"/>
</dbReference>
<dbReference type="GO" id="GO:0005737">
    <property type="term" value="C:cytoplasm"/>
    <property type="evidence" value="ECO:0007669"/>
    <property type="project" value="TreeGrafter"/>
</dbReference>
<dbReference type="InterPro" id="IPR002205">
    <property type="entry name" value="Topo_IIA_dom_A"/>
</dbReference>
<dbReference type="PANTHER" id="PTHR43493:SF5">
    <property type="entry name" value="DNA GYRASE SUBUNIT A, CHLOROPLASTIC_MITOCHONDRIAL"/>
    <property type="match status" value="1"/>
</dbReference>
<feature type="active site" description="O-(5'-phospho-DNA)-tyrosine intermediate" evidence="7">
    <location>
        <position position="131"/>
    </location>
</feature>
<comment type="caution">
    <text evidence="9">The sequence shown here is derived from an EMBL/GenBank/DDBJ whole genome shotgun (WGS) entry which is preliminary data.</text>
</comment>
<dbReference type="InterPro" id="IPR013757">
    <property type="entry name" value="Topo_IIA_A_a_sf"/>
</dbReference>
<keyword evidence="4 7" id="KW-0799">Topoisomerase</keyword>
<dbReference type="GO" id="GO:0005524">
    <property type="term" value="F:ATP binding"/>
    <property type="evidence" value="ECO:0007669"/>
    <property type="project" value="InterPro"/>
</dbReference>
<dbReference type="InterPro" id="IPR013760">
    <property type="entry name" value="Topo_IIA-like_dom_sf"/>
</dbReference>